<dbReference type="RefSeq" id="WP_148883375.1">
    <property type="nucleotide sequence ID" value="NZ_CP041932.1"/>
</dbReference>
<dbReference type="GeneID" id="41610301"/>
<accession>A0A5C0SLZ8</accession>
<dbReference type="EMBL" id="CP041932">
    <property type="protein sequence ID" value="QEK15455.1"/>
    <property type="molecule type" value="Genomic_DNA"/>
</dbReference>
<dbReference type="Proteomes" id="UP000322631">
    <property type="component" value="Chromosome"/>
</dbReference>
<evidence type="ECO:0000313" key="2">
    <source>
        <dbReference type="Proteomes" id="UP000322631"/>
    </source>
</evidence>
<reference evidence="1 2" key="1">
    <citation type="submission" date="2019-07" db="EMBL/GenBank/DDBJ databases">
        <title>Complete genome of Thermococcus acidophilus.</title>
        <authorList>
            <person name="Li X."/>
        </authorList>
    </citation>
    <scope>NUCLEOTIDE SEQUENCE [LARGE SCALE GENOMIC DNA]</scope>
    <source>
        <strain evidence="1 2">SY113</strain>
    </source>
</reference>
<evidence type="ECO:0000313" key="1">
    <source>
        <dbReference type="EMBL" id="QEK15455.1"/>
    </source>
</evidence>
<sequence>MNADNMTPTEIITKLIKENQQLKLEEAQPEDLDMGQIADGYFSPDLNVSINIKKVKIFKVHDGEDIKAFWINGFMPISRGMVIRNHKTGAIADLILIKLSKDRVFLKGTLNGKPILAYFEVEPSEWFIDALLHAAGIFLKDYGERSLAPVQDE</sequence>
<dbReference type="AlphaFoldDB" id="A0A5C0SLZ8"/>
<keyword evidence="2" id="KW-1185">Reference proteome</keyword>
<gene>
    <name evidence="1" type="ORF">FPV09_10560</name>
</gene>
<proteinExistence type="predicted"/>
<name>A0A5C0SLZ8_9EURY</name>
<dbReference type="KEGG" id="them:FPV09_10560"/>
<protein>
    <submittedName>
        <fullName evidence="1">Uncharacterized protein</fullName>
    </submittedName>
</protein>
<organism evidence="1 2">
    <name type="scientific">Thermococcus aciditolerans</name>
    <dbReference type="NCBI Taxonomy" id="2598455"/>
    <lineage>
        <taxon>Archaea</taxon>
        <taxon>Methanobacteriati</taxon>
        <taxon>Methanobacteriota</taxon>
        <taxon>Thermococci</taxon>
        <taxon>Thermococcales</taxon>
        <taxon>Thermococcaceae</taxon>
        <taxon>Thermococcus</taxon>
    </lineage>
</organism>